<dbReference type="EMBL" id="JAVREH010000087">
    <property type="protein sequence ID" value="MDT0264320.1"/>
    <property type="molecule type" value="Genomic_DNA"/>
</dbReference>
<evidence type="ECO:0000256" key="1">
    <source>
        <dbReference type="SAM" id="MobiDB-lite"/>
    </source>
</evidence>
<feature type="compositionally biased region" description="Polar residues" evidence="1">
    <location>
        <begin position="447"/>
        <end position="466"/>
    </location>
</feature>
<keyword evidence="4" id="KW-1185">Reference proteome</keyword>
<proteinExistence type="predicted"/>
<dbReference type="InterPro" id="IPR036086">
    <property type="entry name" value="ParB/Sulfiredoxin_sf"/>
</dbReference>
<dbReference type="PANTHER" id="PTHR33375">
    <property type="entry name" value="CHROMOSOME-PARTITIONING PROTEIN PARB-RELATED"/>
    <property type="match status" value="1"/>
</dbReference>
<dbReference type="Gene3D" id="3.90.1530.30">
    <property type="match status" value="1"/>
</dbReference>
<sequence length="481" mass="51603">MTEMQLLQMDPSSLLVDFNVRTDAALGKEFLASVREYGVLVPIVAVRSEQGVRVRYGHRRTLAAVQAGHATVPVYVTGEDDADDAARIVRQWAENEHRSGLSTSNKVAAVEQLSLLGLSAAQIVRQTRSRKADVDQALAAAGSALAKGATERYDFLTLDQAAAVAESEPETVKALVAAAKKSRGSFDHLAQRVRDERDRARELAEAQTKLTGAGVRLVEQPSYGDKSSKRLAELVADAQGSGITPAKHKNCPGHAAYVHRTWSGRCETVYVCTDWKANGHRPSDGAAVPAAALTPAEREQASAERRQVRENNSAWRSAETVRRSWLRTFLARKTPPKGSAAFVAVELAHSPHELSQATQWAGNQMLCELLGLKGTPALQAAAEKASEGRAQVLTLGFVLAAYEARTGTHTWRSNNGGAGRYFAFLAAQGYELSDVERLCLPWPATRSPRTSAAKSTAPAVSQQSAGQAEVSEASDADLVAS</sequence>
<evidence type="ECO:0000313" key="4">
    <source>
        <dbReference type="Proteomes" id="UP001183176"/>
    </source>
</evidence>
<dbReference type="SMART" id="SM00470">
    <property type="entry name" value="ParB"/>
    <property type="match status" value="1"/>
</dbReference>
<organism evidence="3 4">
    <name type="scientific">Jatrophihabitans lederbergiae</name>
    <dbReference type="NCBI Taxonomy" id="3075547"/>
    <lineage>
        <taxon>Bacteria</taxon>
        <taxon>Bacillati</taxon>
        <taxon>Actinomycetota</taxon>
        <taxon>Actinomycetes</taxon>
        <taxon>Jatrophihabitantales</taxon>
        <taxon>Jatrophihabitantaceae</taxon>
        <taxon>Jatrophihabitans</taxon>
    </lineage>
</organism>
<accession>A0ABU2JH61</accession>
<dbReference type="RefSeq" id="WP_311425459.1">
    <property type="nucleotide sequence ID" value="NZ_JAVREH010000087.1"/>
</dbReference>
<feature type="region of interest" description="Disordered" evidence="1">
    <location>
        <begin position="446"/>
        <end position="481"/>
    </location>
</feature>
<name>A0ABU2JH61_9ACTN</name>
<feature type="domain" description="ParB-like N-terminal" evidence="2">
    <location>
        <begin position="7"/>
        <end position="96"/>
    </location>
</feature>
<reference evidence="4" key="1">
    <citation type="submission" date="2023-07" db="EMBL/GenBank/DDBJ databases">
        <title>30 novel species of actinomycetes from the DSMZ collection.</title>
        <authorList>
            <person name="Nouioui I."/>
        </authorList>
    </citation>
    <scope>NUCLEOTIDE SEQUENCE [LARGE SCALE GENOMIC DNA]</scope>
    <source>
        <strain evidence="4">DSM 44399</strain>
    </source>
</reference>
<dbReference type="Proteomes" id="UP001183176">
    <property type="component" value="Unassembled WGS sequence"/>
</dbReference>
<evidence type="ECO:0000313" key="3">
    <source>
        <dbReference type="EMBL" id="MDT0264320.1"/>
    </source>
</evidence>
<gene>
    <name evidence="3" type="ORF">RM423_23430</name>
</gene>
<protein>
    <submittedName>
        <fullName evidence="3">ParB N-terminal domain-containing protein</fullName>
    </submittedName>
</protein>
<comment type="caution">
    <text evidence="3">The sequence shown here is derived from an EMBL/GenBank/DDBJ whole genome shotgun (WGS) entry which is preliminary data.</text>
</comment>
<dbReference type="PANTHER" id="PTHR33375:SF1">
    <property type="entry name" value="CHROMOSOME-PARTITIONING PROTEIN PARB-RELATED"/>
    <property type="match status" value="1"/>
</dbReference>
<dbReference type="InterPro" id="IPR003115">
    <property type="entry name" value="ParB_N"/>
</dbReference>
<dbReference type="SUPFAM" id="SSF110849">
    <property type="entry name" value="ParB/Sulfiredoxin"/>
    <property type="match status" value="1"/>
</dbReference>
<dbReference type="InterPro" id="IPR050336">
    <property type="entry name" value="Chromosome_partition/occlusion"/>
</dbReference>
<evidence type="ECO:0000259" key="2">
    <source>
        <dbReference type="SMART" id="SM00470"/>
    </source>
</evidence>